<dbReference type="Proteomes" id="UP000434957">
    <property type="component" value="Unassembled WGS sequence"/>
</dbReference>
<evidence type="ECO:0000313" key="3">
    <source>
        <dbReference type="EMBL" id="KAE9300064.1"/>
    </source>
</evidence>
<evidence type="ECO:0000313" key="2">
    <source>
        <dbReference type="EMBL" id="KAE8986579.1"/>
    </source>
</evidence>
<dbReference type="AlphaFoldDB" id="A0A6A3GVK7"/>
<comment type="caution">
    <text evidence="1">The sequence shown here is derived from an EMBL/GenBank/DDBJ whole genome shotgun (WGS) entry which is preliminary data.</text>
</comment>
<proteinExistence type="predicted"/>
<accession>A0A6A3GVK7</accession>
<keyword evidence="5" id="KW-1185">Reference proteome</keyword>
<name>A0A6A3GVK7_9STRA</name>
<evidence type="ECO:0000313" key="4">
    <source>
        <dbReference type="Proteomes" id="UP000429607"/>
    </source>
</evidence>
<dbReference type="Proteomes" id="UP000429607">
    <property type="component" value="Unassembled WGS sequence"/>
</dbReference>
<dbReference type="EMBL" id="QXFU01002373">
    <property type="protein sequence ID" value="KAE8986579.1"/>
    <property type="molecule type" value="Genomic_DNA"/>
</dbReference>
<evidence type="ECO:0000313" key="5">
    <source>
        <dbReference type="Proteomes" id="UP000434957"/>
    </source>
</evidence>
<reference evidence="4 6" key="1">
    <citation type="submission" date="2018-09" db="EMBL/GenBank/DDBJ databases">
        <title>Genomic investigation of the strawberry pathogen Phytophthora fragariae indicates pathogenicity is determined by transcriptional variation in three key races.</title>
        <authorList>
            <person name="Adams T.M."/>
            <person name="Armitage A.D."/>
            <person name="Sobczyk M.K."/>
            <person name="Bates H.J."/>
            <person name="Dunwell J.M."/>
            <person name="Nellist C.F."/>
            <person name="Harrison R.J."/>
        </authorList>
    </citation>
    <scope>NUCLEOTIDE SEQUENCE [LARGE SCALE GENOMIC DNA]</scope>
    <source>
        <strain evidence="1 4">SCRP249</strain>
        <strain evidence="2 6">SCRP324</strain>
        <strain evidence="3 5">SCRP333</strain>
    </source>
</reference>
<dbReference type="EMBL" id="QXFT01002325">
    <property type="protein sequence ID" value="KAE9300064.1"/>
    <property type="molecule type" value="Genomic_DNA"/>
</dbReference>
<dbReference type="Proteomes" id="UP000435112">
    <property type="component" value="Unassembled WGS sequence"/>
</dbReference>
<evidence type="ECO:0000313" key="6">
    <source>
        <dbReference type="Proteomes" id="UP000435112"/>
    </source>
</evidence>
<organism evidence="1 4">
    <name type="scientific">Phytophthora rubi</name>
    <dbReference type="NCBI Taxonomy" id="129364"/>
    <lineage>
        <taxon>Eukaryota</taxon>
        <taxon>Sar</taxon>
        <taxon>Stramenopiles</taxon>
        <taxon>Oomycota</taxon>
        <taxon>Peronosporomycetes</taxon>
        <taxon>Peronosporales</taxon>
        <taxon>Peronosporaceae</taxon>
        <taxon>Phytophthora</taxon>
    </lineage>
</organism>
<dbReference type="OrthoDB" id="10361311at2759"/>
<dbReference type="EMBL" id="QXFV01006622">
    <property type="protein sequence ID" value="KAE8960925.1"/>
    <property type="molecule type" value="Genomic_DNA"/>
</dbReference>
<evidence type="ECO:0000313" key="1">
    <source>
        <dbReference type="EMBL" id="KAE8960925.1"/>
    </source>
</evidence>
<protein>
    <submittedName>
        <fullName evidence="1">Uncharacterized protein</fullName>
    </submittedName>
</protein>
<sequence length="75" mass="7636">MAVALLVPLASSARCTTRGAMLVSAMKGGPCGPAITTDGAAFAVLGSTICAQRRSQIANFGQWHSCNAPSRTTLL</sequence>
<gene>
    <name evidence="1" type="ORF">PR001_g30214</name>
    <name evidence="2" type="ORF">PR002_g22317</name>
    <name evidence="3" type="ORF">PR003_g22836</name>
</gene>